<dbReference type="Pfam" id="PF08281">
    <property type="entry name" value="Sigma70_r4_2"/>
    <property type="match status" value="1"/>
</dbReference>
<accession>A0A5C4L7Y2</accession>
<dbReference type="InterPro" id="IPR039425">
    <property type="entry name" value="RNA_pol_sigma-70-like"/>
</dbReference>
<dbReference type="SUPFAM" id="SSF88659">
    <property type="entry name" value="Sigma3 and sigma4 domains of RNA polymerase sigma factors"/>
    <property type="match status" value="1"/>
</dbReference>
<keyword evidence="4" id="KW-0804">Transcription</keyword>
<gene>
    <name evidence="7" type="ORF">FF100_30050</name>
</gene>
<feature type="domain" description="RNA polymerase sigma-70 region 2" evidence="5">
    <location>
        <begin position="9"/>
        <end position="74"/>
    </location>
</feature>
<dbReference type="PANTHER" id="PTHR43133:SF63">
    <property type="entry name" value="RNA POLYMERASE SIGMA FACTOR FECI-RELATED"/>
    <property type="match status" value="1"/>
</dbReference>
<dbReference type="Gene3D" id="1.10.1740.10">
    <property type="match status" value="1"/>
</dbReference>
<evidence type="ECO:0000259" key="6">
    <source>
        <dbReference type="Pfam" id="PF08281"/>
    </source>
</evidence>
<evidence type="ECO:0000256" key="4">
    <source>
        <dbReference type="ARBA" id="ARBA00023163"/>
    </source>
</evidence>
<dbReference type="InterPro" id="IPR013325">
    <property type="entry name" value="RNA_pol_sigma_r2"/>
</dbReference>
<dbReference type="InterPro" id="IPR013324">
    <property type="entry name" value="RNA_pol_sigma_r3/r4-like"/>
</dbReference>
<dbReference type="GO" id="GO:0016987">
    <property type="term" value="F:sigma factor activity"/>
    <property type="evidence" value="ECO:0007669"/>
    <property type="project" value="UniProtKB-KW"/>
</dbReference>
<proteinExistence type="inferred from homology"/>
<protein>
    <submittedName>
        <fullName evidence="7">Sigma-70 family RNA polymerase sigma factor</fullName>
    </submittedName>
</protein>
<dbReference type="InterPro" id="IPR013249">
    <property type="entry name" value="RNA_pol_sigma70_r4_t2"/>
</dbReference>
<evidence type="ECO:0000256" key="3">
    <source>
        <dbReference type="ARBA" id="ARBA00023082"/>
    </source>
</evidence>
<dbReference type="AlphaFoldDB" id="A0A5C4L7Y2"/>
<comment type="similarity">
    <text evidence="1">Belongs to the sigma-70 factor family. ECF subfamily.</text>
</comment>
<dbReference type="GO" id="GO:0006352">
    <property type="term" value="P:DNA-templated transcription initiation"/>
    <property type="evidence" value="ECO:0007669"/>
    <property type="project" value="InterPro"/>
</dbReference>
<evidence type="ECO:0000313" key="7">
    <source>
        <dbReference type="EMBL" id="TNC08198.1"/>
    </source>
</evidence>
<comment type="caution">
    <text evidence="7">The sequence shown here is derived from an EMBL/GenBank/DDBJ whole genome shotgun (WGS) entry which is preliminary data.</text>
</comment>
<dbReference type="CDD" id="cd06171">
    <property type="entry name" value="Sigma70_r4"/>
    <property type="match status" value="1"/>
</dbReference>
<dbReference type="GO" id="GO:0003677">
    <property type="term" value="F:DNA binding"/>
    <property type="evidence" value="ECO:0007669"/>
    <property type="project" value="InterPro"/>
</dbReference>
<reference evidence="7 8" key="1">
    <citation type="submission" date="2019-06" db="EMBL/GenBank/DDBJ databases">
        <title>Genome of Methylobacterium sp. 17Sr1-39.</title>
        <authorList>
            <person name="Seo T."/>
        </authorList>
    </citation>
    <scope>NUCLEOTIDE SEQUENCE [LARGE SCALE GENOMIC DNA]</scope>
    <source>
        <strain evidence="7 8">17Sr1-39</strain>
    </source>
</reference>
<evidence type="ECO:0000256" key="2">
    <source>
        <dbReference type="ARBA" id="ARBA00023015"/>
    </source>
</evidence>
<keyword evidence="8" id="KW-1185">Reference proteome</keyword>
<name>A0A5C4L7Y2_9HYPH</name>
<keyword evidence="2" id="KW-0805">Transcription regulation</keyword>
<sequence>MSGGLIDTLYRTEGVRLQRFLLRMLGNHADATDASQETYLRLVKALCATDIEHPRVFLFFVARNVAINLGKRRRFEANLFRSLDDSNLGDRVDDSVRTEQQVIARQQLRLVASAIDELPPRCRETFILSAFDGLTNGEIAAKLGVSRNMVEKHLMKALLHTRRRCADFF</sequence>
<dbReference type="InterPro" id="IPR007627">
    <property type="entry name" value="RNA_pol_sigma70_r2"/>
</dbReference>
<dbReference type="InterPro" id="IPR036388">
    <property type="entry name" value="WH-like_DNA-bd_sf"/>
</dbReference>
<dbReference type="InterPro" id="IPR014284">
    <property type="entry name" value="RNA_pol_sigma-70_dom"/>
</dbReference>
<dbReference type="EMBL" id="VDDA01000026">
    <property type="protein sequence ID" value="TNC08198.1"/>
    <property type="molecule type" value="Genomic_DNA"/>
</dbReference>
<feature type="domain" description="RNA polymerase sigma factor 70 region 4 type 2" evidence="6">
    <location>
        <begin position="109"/>
        <end position="159"/>
    </location>
</feature>
<dbReference type="Pfam" id="PF04542">
    <property type="entry name" value="Sigma70_r2"/>
    <property type="match status" value="1"/>
</dbReference>
<dbReference type="PANTHER" id="PTHR43133">
    <property type="entry name" value="RNA POLYMERASE ECF-TYPE SIGMA FACTO"/>
    <property type="match status" value="1"/>
</dbReference>
<keyword evidence="3" id="KW-0731">Sigma factor</keyword>
<dbReference type="OrthoDB" id="9794372at2"/>
<dbReference type="NCBIfam" id="TIGR02937">
    <property type="entry name" value="sigma70-ECF"/>
    <property type="match status" value="1"/>
</dbReference>
<evidence type="ECO:0000313" key="8">
    <source>
        <dbReference type="Proteomes" id="UP000305267"/>
    </source>
</evidence>
<evidence type="ECO:0000259" key="5">
    <source>
        <dbReference type="Pfam" id="PF04542"/>
    </source>
</evidence>
<dbReference type="Gene3D" id="1.10.10.10">
    <property type="entry name" value="Winged helix-like DNA-binding domain superfamily/Winged helix DNA-binding domain"/>
    <property type="match status" value="1"/>
</dbReference>
<organism evidence="7 8">
    <name type="scientific">Methylobacterium terricola</name>
    <dbReference type="NCBI Taxonomy" id="2583531"/>
    <lineage>
        <taxon>Bacteria</taxon>
        <taxon>Pseudomonadati</taxon>
        <taxon>Pseudomonadota</taxon>
        <taxon>Alphaproteobacteria</taxon>
        <taxon>Hyphomicrobiales</taxon>
        <taxon>Methylobacteriaceae</taxon>
        <taxon>Methylobacterium</taxon>
    </lineage>
</organism>
<dbReference type="Proteomes" id="UP000305267">
    <property type="component" value="Unassembled WGS sequence"/>
</dbReference>
<evidence type="ECO:0000256" key="1">
    <source>
        <dbReference type="ARBA" id="ARBA00010641"/>
    </source>
</evidence>
<dbReference type="SUPFAM" id="SSF88946">
    <property type="entry name" value="Sigma2 domain of RNA polymerase sigma factors"/>
    <property type="match status" value="1"/>
</dbReference>